<name>A0A8S3B4E2_9BILA</name>
<sequence length="81" mass="8852">VPTTLPFLSQIAEEDLTSASTSVTSFHLPTNVSSRRPNPTALFPHRTLSDQDLFTHVNDLTNNQNEVGQDLSSTTTNKPIS</sequence>
<dbReference type="EMBL" id="CAJOBH010069171">
    <property type="protein sequence ID" value="CAF4463545.1"/>
    <property type="molecule type" value="Genomic_DNA"/>
</dbReference>
<organism evidence="3 4">
    <name type="scientific">Rotaria magnacalcarata</name>
    <dbReference type="NCBI Taxonomy" id="392030"/>
    <lineage>
        <taxon>Eukaryota</taxon>
        <taxon>Metazoa</taxon>
        <taxon>Spiralia</taxon>
        <taxon>Gnathifera</taxon>
        <taxon>Rotifera</taxon>
        <taxon>Eurotatoria</taxon>
        <taxon>Bdelloidea</taxon>
        <taxon>Philodinida</taxon>
        <taxon>Philodinidae</taxon>
        <taxon>Rotaria</taxon>
    </lineage>
</organism>
<dbReference type="EMBL" id="CAJOBJ010148447">
    <property type="protein sequence ID" value="CAF4794429.1"/>
    <property type="molecule type" value="Genomic_DNA"/>
</dbReference>
<feature type="region of interest" description="Disordered" evidence="1">
    <location>
        <begin position="21"/>
        <end position="45"/>
    </location>
</feature>
<feature type="non-terminal residue" evidence="3">
    <location>
        <position position="1"/>
    </location>
</feature>
<reference evidence="3" key="1">
    <citation type="submission" date="2021-02" db="EMBL/GenBank/DDBJ databases">
        <authorList>
            <person name="Nowell W R."/>
        </authorList>
    </citation>
    <scope>NUCLEOTIDE SEQUENCE</scope>
</reference>
<evidence type="ECO:0000313" key="3">
    <source>
        <dbReference type="EMBL" id="CAF4794429.1"/>
    </source>
</evidence>
<protein>
    <submittedName>
        <fullName evidence="3">Uncharacterized protein</fullName>
    </submittedName>
</protein>
<comment type="caution">
    <text evidence="3">The sequence shown here is derived from an EMBL/GenBank/DDBJ whole genome shotgun (WGS) entry which is preliminary data.</text>
</comment>
<evidence type="ECO:0000313" key="4">
    <source>
        <dbReference type="Proteomes" id="UP000681720"/>
    </source>
</evidence>
<dbReference type="Proteomes" id="UP000681720">
    <property type="component" value="Unassembled WGS sequence"/>
</dbReference>
<feature type="region of interest" description="Disordered" evidence="1">
    <location>
        <begin position="61"/>
        <end position="81"/>
    </location>
</feature>
<evidence type="ECO:0000256" key="1">
    <source>
        <dbReference type="SAM" id="MobiDB-lite"/>
    </source>
</evidence>
<dbReference type="AlphaFoldDB" id="A0A8S3B4E2"/>
<accession>A0A8S3B4E2</accession>
<proteinExistence type="predicted"/>
<dbReference type="Proteomes" id="UP000681967">
    <property type="component" value="Unassembled WGS sequence"/>
</dbReference>
<feature type="compositionally biased region" description="Polar residues" evidence="1">
    <location>
        <begin position="21"/>
        <end position="37"/>
    </location>
</feature>
<feature type="non-terminal residue" evidence="3">
    <location>
        <position position="81"/>
    </location>
</feature>
<gene>
    <name evidence="2" type="ORF">BYL167_LOCUS34316</name>
    <name evidence="3" type="ORF">GIL414_LOCUS46887</name>
</gene>
<evidence type="ECO:0000313" key="2">
    <source>
        <dbReference type="EMBL" id="CAF4463545.1"/>
    </source>
</evidence>